<gene>
    <name evidence="1" type="ORF">FNH05_21725</name>
</gene>
<dbReference type="GO" id="GO:0016787">
    <property type="term" value="F:hydrolase activity"/>
    <property type="evidence" value="ECO:0007669"/>
    <property type="project" value="UniProtKB-KW"/>
</dbReference>
<proteinExistence type="predicted"/>
<comment type="caution">
    <text evidence="1">The sequence shown here is derived from an EMBL/GenBank/DDBJ whole genome shotgun (WGS) entry which is preliminary data.</text>
</comment>
<reference evidence="1 2" key="2">
    <citation type="submission" date="2019-08" db="EMBL/GenBank/DDBJ databases">
        <title>Amycolatopsis acidicola sp. nov., isolated from peat swamp forest soil.</title>
        <authorList>
            <person name="Srisuk N."/>
        </authorList>
    </citation>
    <scope>NUCLEOTIDE SEQUENCE [LARGE SCALE GENOMIC DNA]</scope>
    <source>
        <strain evidence="1 2">TBRC 6029</strain>
    </source>
</reference>
<reference evidence="1 2" key="1">
    <citation type="submission" date="2019-07" db="EMBL/GenBank/DDBJ databases">
        <authorList>
            <person name="Duangmal K."/>
            <person name="Teo W.F.A."/>
        </authorList>
    </citation>
    <scope>NUCLEOTIDE SEQUENCE [LARGE SCALE GENOMIC DNA]</scope>
    <source>
        <strain evidence="1 2">TBRC 6029</strain>
    </source>
</reference>
<evidence type="ECO:0000313" key="1">
    <source>
        <dbReference type="EMBL" id="TVT44149.1"/>
    </source>
</evidence>
<sequence length="33" mass="3894">MPDEIIDVWMQQPNAGFMAQPWLDTLQRWTGMS</sequence>
<name>A0A558C5T1_9PSEU</name>
<feature type="non-terminal residue" evidence="1">
    <location>
        <position position="33"/>
    </location>
</feature>
<dbReference type="Proteomes" id="UP000320011">
    <property type="component" value="Unassembled WGS sequence"/>
</dbReference>
<evidence type="ECO:0000313" key="2">
    <source>
        <dbReference type="Proteomes" id="UP000320011"/>
    </source>
</evidence>
<protein>
    <submittedName>
        <fullName evidence="1">Amidohydrolase</fullName>
    </submittedName>
</protein>
<organism evidence="1 2">
    <name type="scientific">Amycolatopsis rhizosphaerae</name>
    <dbReference type="NCBI Taxonomy" id="2053003"/>
    <lineage>
        <taxon>Bacteria</taxon>
        <taxon>Bacillati</taxon>
        <taxon>Actinomycetota</taxon>
        <taxon>Actinomycetes</taxon>
        <taxon>Pseudonocardiales</taxon>
        <taxon>Pseudonocardiaceae</taxon>
        <taxon>Amycolatopsis</taxon>
    </lineage>
</organism>
<keyword evidence="1" id="KW-0378">Hydrolase</keyword>
<dbReference type="AlphaFoldDB" id="A0A558C5T1"/>
<keyword evidence="2" id="KW-1185">Reference proteome</keyword>
<dbReference type="EMBL" id="VJWX01000233">
    <property type="protein sequence ID" value="TVT44149.1"/>
    <property type="molecule type" value="Genomic_DNA"/>
</dbReference>
<accession>A0A558C5T1</accession>